<name>A0A0F9HY19_9ZZZZ</name>
<organism evidence="1">
    <name type="scientific">marine sediment metagenome</name>
    <dbReference type="NCBI Taxonomy" id="412755"/>
    <lineage>
        <taxon>unclassified sequences</taxon>
        <taxon>metagenomes</taxon>
        <taxon>ecological metagenomes</taxon>
    </lineage>
</organism>
<protein>
    <recommendedName>
        <fullName evidence="2">UDP-N-acetylglucosamine 2-epimerase domain-containing protein</fullName>
    </recommendedName>
</protein>
<comment type="caution">
    <text evidence="1">The sequence shown here is derived from an EMBL/GenBank/DDBJ whole genome shotgun (WGS) entry which is preliminary data.</text>
</comment>
<sequence>MSRILILTASPTRDKIVDALIKEELEKQGHEVSVRPCLREGRGAIIDELNKLITGDGKCFIPDTVVVPPIRNPYSRDLVMVLKQFGLAVISRHTEPSCDKKDFEKILAQDKAEGMTRAMEIYGRYPYTVDAEIVWSKDEAEILNKRDVPFNVHYVGAFTVDAYKREDVIAKHRDKKKFYKKYGFDSKKPVLLVCSAWGFADSAPDLHIEDIDSAKKDLAGRGRHFDMIKKISVLREKWNVLISTHPGVMQKPYQELCDQLKLPLDTESTSFYLNIHVDAIIHAGSTMALNAHLLNIPAYQYGDINAKDAGNWWADPDASISKISPHFKTPEELVKAILAGKQESNANPATIKDLEQGRFGKMDGKATARAAEIICKHKGEFKFVWPKSTTDYTQLTIQKELRRLCTQIKCGICGEDMVIVNESWLNQCTNWMLQYLGKYFKETPPPDVLQKMWVPPHSDACPSCSARFFRRGAE</sequence>
<accession>A0A0F9HY19</accession>
<dbReference type="Gene3D" id="3.40.50.12580">
    <property type="match status" value="1"/>
</dbReference>
<reference evidence="1" key="1">
    <citation type="journal article" date="2015" name="Nature">
        <title>Complex archaea that bridge the gap between prokaryotes and eukaryotes.</title>
        <authorList>
            <person name="Spang A."/>
            <person name="Saw J.H."/>
            <person name="Jorgensen S.L."/>
            <person name="Zaremba-Niedzwiedzka K."/>
            <person name="Martijn J."/>
            <person name="Lind A.E."/>
            <person name="van Eijk R."/>
            <person name="Schleper C."/>
            <person name="Guy L."/>
            <person name="Ettema T.J."/>
        </authorList>
    </citation>
    <scope>NUCLEOTIDE SEQUENCE</scope>
</reference>
<evidence type="ECO:0000313" key="1">
    <source>
        <dbReference type="EMBL" id="KKL80057.1"/>
    </source>
</evidence>
<gene>
    <name evidence="1" type="ORF">LCGC14_2008610</name>
</gene>
<dbReference type="EMBL" id="LAZR01022972">
    <property type="protein sequence ID" value="KKL80057.1"/>
    <property type="molecule type" value="Genomic_DNA"/>
</dbReference>
<proteinExistence type="predicted"/>
<dbReference type="SUPFAM" id="SSF53756">
    <property type="entry name" value="UDP-Glycosyltransferase/glycogen phosphorylase"/>
    <property type="match status" value="1"/>
</dbReference>
<dbReference type="AlphaFoldDB" id="A0A0F9HY19"/>
<evidence type="ECO:0008006" key="2">
    <source>
        <dbReference type="Google" id="ProtNLM"/>
    </source>
</evidence>
<dbReference type="InterPro" id="IPR043148">
    <property type="entry name" value="TagF_C"/>
</dbReference>